<dbReference type="Proteomes" id="UP000038830">
    <property type="component" value="Unassembled WGS sequence"/>
</dbReference>
<dbReference type="SMART" id="SM00554">
    <property type="entry name" value="FAS1"/>
    <property type="match status" value="3"/>
</dbReference>
<dbReference type="Gene3D" id="2.30.180.10">
    <property type="entry name" value="FAS1 domain"/>
    <property type="match status" value="3"/>
</dbReference>
<dbReference type="SUPFAM" id="SSF82153">
    <property type="entry name" value="FAS1 domain"/>
    <property type="match status" value="3"/>
</dbReference>
<gene>
    <name evidence="4" type="ORF">BN1211_5883</name>
</gene>
<dbReference type="PANTHER" id="PTHR10900">
    <property type="entry name" value="PERIOSTIN-RELATED"/>
    <property type="match status" value="1"/>
</dbReference>
<feature type="domain" description="FAS1" evidence="3">
    <location>
        <begin position="11"/>
        <end position="167"/>
    </location>
</feature>
<evidence type="ECO:0000256" key="1">
    <source>
        <dbReference type="SAM" id="MobiDB-lite"/>
    </source>
</evidence>
<evidence type="ECO:0000259" key="3">
    <source>
        <dbReference type="PROSITE" id="PS50213"/>
    </source>
</evidence>
<dbReference type="InterPro" id="IPR050904">
    <property type="entry name" value="Adhesion/Biosynth-related"/>
</dbReference>
<dbReference type="PROSITE" id="PS50213">
    <property type="entry name" value="FAS1"/>
    <property type="match status" value="2"/>
</dbReference>
<evidence type="ECO:0000313" key="5">
    <source>
        <dbReference type="Proteomes" id="UP000038830"/>
    </source>
</evidence>
<reference evidence="5" key="1">
    <citation type="journal article" date="2015" name="J. Biotechnol.">
        <title>The structure of the Cyberlindnera jadinii genome and its relation to Candida utilis analyzed by the occurrence of single nucleotide polymorphisms.</title>
        <authorList>
            <person name="Rupp O."/>
            <person name="Brinkrolf K."/>
            <person name="Buerth C."/>
            <person name="Kunigo M."/>
            <person name="Schneider J."/>
            <person name="Jaenicke S."/>
            <person name="Goesmann A."/>
            <person name="Puehler A."/>
            <person name="Jaeger K.-E."/>
            <person name="Ernst J.F."/>
        </authorList>
    </citation>
    <scope>NUCLEOTIDE SEQUENCE [LARGE SCALE GENOMIC DNA]</scope>
    <source>
        <strain evidence="5">ATCC 18201 / CBS 1600 / BCRC 20928 / JCM 3617 / NBRC 0987 / NRRL Y-1542</strain>
    </source>
</reference>
<feature type="region of interest" description="Disordered" evidence="1">
    <location>
        <begin position="752"/>
        <end position="811"/>
    </location>
</feature>
<dbReference type="AlphaFoldDB" id="A0A0H5CKB4"/>
<feature type="compositionally biased region" description="Polar residues" evidence="1">
    <location>
        <begin position="759"/>
        <end position="811"/>
    </location>
</feature>
<organism evidence="4 5">
    <name type="scientific">Cyberlindnera jadinii (strain ATCC 18201 / CBS 1600 / BCRC 20928 / JCM 3617 / NBRC 0987 / NRRL Y-1542)</name>
    <name type="common">Torula yeast</name>
    <name type="synonym">Candida utilis</name>
    <dbReference type="NCBI Taxonomy" id="983966"/>
    <lineage>
        <taxon>Eukaryota</taxon>
        <taxon>Fungi</taxon>
        <taxon>Dikarya</taxon>
        <taxon>Ascomycota</taxon>
        <taxon>Saccharomycotina</taxon>
        <taxon>Saccharomycetes</taxon>
        <taxon>Phaffomycetales</taxon>
        <taxon>Phaffomycetaceae</taxon>
        <taxon>Cyberlindnera</taxon>
    </lineage>
</organism>
<keyword evidence="2" id="KW-0472">Membrane</keyword>
<keyword evidence="2" id="KW-1133">Transmembrane helix</keyword>
<dbReference type="InterPro" id="IPR000782">
    <property type="entry name" value="FAS1_domain"/>
</dbReference>
<dbReference type="EMBL" id="CDQK01000007">
    <property type="protein sequence ID" value="CEP24924.1"/>
    <property type="molecule type" value="Genomic_DNA"/>
</dbReference>
<accession>A0A0H5CKB4</accession>
<dbReference type="InterPro" id="IPR036378">
    <property type="entry name" value="FAS1_dom_sf"/>
</dbReference>
<sequence length="811" mass="89725">MNVEDTLSEDPVTVIDILSNSVEFSYFLRQLQRSMLVPYLNQLNNFTLVAPTNSAFARSAVKSGDGGGDDDSLETLNLPILTKEQFQRYIVNNTRPFSRLKGVHILETMPLAGSPVMPIKFQTVDDENHYINGIDVVELDLHADDQDAYVQGIDKALPLAHCIDDVVSNLPNSYIFNSLASTAFNLSGKTVLVPIDSTFNLEEHQLNYLLSSYGVEDNRRIMGSLLIEGIYGGDGLNTTVLDHNGYPLSISSSNDGSKIIINNTVTSIQSNILAQDALVHVFDSKALVQDVEWNAMKTLVGLEAISFVEELILQDLDDLITDNSLEQTIFYPVDSNQVSIASKSSNLYHFVTERIPSIQDITKTLYNTRFCNTKKLGSSCQRIKAKKVGENAVMLNGNVLIEKGPYTVGNTTIFLTDEDLRTPNDIVSSVNSILHCSKSLSFLESLGLQKLANNHLGYTLFLPCFNSWEDYTLTLNFLKKNMTALEFLMRNHMLNGLLYTDFTDDEVELTNLNGLPVNIKYDGEDSDGQLLKLKYNDDNLVLRGEKDIIFNQGVIHPLNQLIIPEELDISLGDILKSSDADLFLQFISQFPDLETALYHDDYSILLPSTSSLSDLSGLDSNTTLEEFLQLHIISPQSIENLYNCDGPIVTLNKRANLTCKQLSGIHSFLQVDNGADNGVRILNRGCTSTLKSTCVYSIDRPISLKWIDNNDHLHISLPGLAVGLGIILGSVLMVSLLGCLMLVLFSKSKKSADTESHGSRPSSTHSESNENTALLSESQPDNQVYNSFESGYSSNTRVNPITFSKKTSPVS</sequence>
<name>A0A0H5CKB4_CYBJN</name>
<protein>
    <recommendedName>
        <fullName evidence="3">FAS1 domain-containing protein</fullName>
    </recommendedName>
</protein>
<dbReference type="PANTHER" id="PTHR10900:SF125">
    <property type="entry name" value="FAS1 DOMAIN-CONTAINING PROTEIN YLR001C"/>
    <property type="match status" value="1"/>
</dbReference>
<dbReference type="Pfam" id="PF02469">
    <property type="entry name" value="Fasciclin"/>
    <property type="match status" value="2"/>
</dbReference>
<feature type="transmembrane region" description="Helical" evidence="2">
    <location>
        <begin position="720"/>
        <end position="745"/>
    </location>
</feature>
<proteinExistence type="predicted"/>
<keyword evidence="2" id="KW-0812">Transmembrane</keyword>
<evidence type="ECO:0000256" key="2">
    <source>
        <dbReference type="SAM" id="Phobius"/>
    </source>
</evidence>
<evidence type="ECO:0000313" key="4">
    <source>
        <dbReference type="EMBL" id="CEP24924.1"/>
    </source>
</evidence>
<feature type="domain" description="FAS1" evidence="3">
    <location>
        <begin position="423"/>
        <end position="562"/>
    </location>
</feature>